<keyword evidence="2" id="KW-0479">Metal-binding</keyword>
<gene>
    <name evidence="8" type="ORF">M427DRAFT_118841</name>
</gene>
<feature type="compositionally biased region" description="Low complexity" evidence="6">
    <location>
        <begin position="134"/>
        <end position="146"/>
    </location>
</feature>
<dbReference type="PANTHER" id="PTHR45705">
    <property type="entry name" value="FI20236P1"/>
    <property type="match status" value="1"/>
</dbReference>
<evidence type="ECO:0000256" key="2">
    <source>
        <dbReference type="ARBA" id="ARBA00022723"/>
    </source>
</evidence>
<accession>A0A139AYQ7</accession>
<proteinExistence type="predicted"/>
<keyword evidence="3 5" id="KW-0863">Zinc-finger</keyword>
<dbReference type="InterPro" id="IPR037278">
    <property type="entry name" value="ARFGAP/RecO"/>
</dbReference>
<dbReference type="OrthoDB" id="10266696at2759"/>
<sequence length="409" mass="42532">MSTRHERQANKSQNEQNLKVLSELLKRPDNKLCADCKSKDPRWASWNLGIFVCMRCAGIHRSLGVHISKMKSVDLDTWTQDQVVNMERWGNARANLYWEASMTGSHEPTGNLEFWIRQKYETKKWARPGGIPDPATLGAPGATAAPQPTPQPQQAPKVQQVVAPPVVPQRDTNPFPSTTFPAPSVVPSSIAPLPAPAPSAKAELFAAFAPAPTPTAQAAPQTAQPMQPAVPDFKSGIMSLYGPPAGAQPQAPQVQGWASFASAPAPAPMATQPVVGMPGMGTPAFGAFAQPASQSSFPAFGAPAPAPAPGAAPSLFPTVPTLPAAQQQQQQQQHRGSFGQFAAAPAMPFQQAPVSPGGFGAFGAAPLTPSPAQVSPPGQPAVGGGWAAFGQQAGQPGAPGGGIPAMMWN</sequence>
<dbReference type="InterPro" id="IPR051718">
    <property type="entry name" value="ARF_GTPase-activating"/>
</dbReference>
<dbReference type="SMART" id="SM00105">
    <property type="entry name" value="ArfGap"/>
    <property type="match status" value="1"/>
</dbReference>
<evidence type="ECO:0000313" key="8">
    <source>
        <dbReference type="EMBL" id="KXS21847.1"/>
    </source>
</evidence>
<dbReference type="InterPro" id="IPR044732">
    <property type="entry name" value="ArfGAP_SMAP1-like"/>
</dbReference>
<evidence type="ECO:0000256" key="1">
    <source>
        <dbReference type="ARBA" id="ARBA00022468"/>
    </source>
</evidence>
<dbReference type="FunFam" id="1.10.220.150:FF:000009">
    <property type="entry name" value="stromal membrane-associated protein 1 isoform X1"/>
    <property type="match status" value="1"/>
</dbReference>
<protein>
    <submittedName>
        <fullName evidence="8">ArfGap-domain-containing protein</fullName>
    </submittedName>
</protein>
<dbReference type="Proteomes" id="UP000070544">
    <property type="component" value="Unassembled WGS sequence"/>
</dbReference>
<dbReference type="GO" id="GO:0008270">
    <property type="term" value="F:zinc ion binding"/>
    <property type="evidence" value="ECO:0007669"/>
    <property type="project" value="UniProtKB-KW"/>
</dbReference>
<name>A0A139AYQ7_GONPJ</name>
<dbReference type="PROSITE" id="PS50115">
    <property type="entry name" value="ARFGAP"/>
    <property type="match status" value="1"/>
</dbReference>
<evidence type="ECO:0000259" key="7">
    <source>
        <dbReference type="PROSITE" id="PS50115"/>
    </source>
</evidence>
<keyword evidence="4" id="KW-0862">Zinc</keyword>
<feature type="domain" description="Arf-GAP" evidence="7">
    <location>
        <begin position="18"/>
        <end position="125"/>
    </location>
</feature>
<dbReference type="InterPro" id="IPR038508">
    <property type="entry name" value="ArfGAP_dom_sf"/>
</dbReference>
<dbReference type="Gene3D" id="1.10.220.150">
    <property type="entry name" value="Arf GTPase activating protein"/>
    <property type="match status" value="1"/>
</dbReference>
<keyword evidence="1" id="KW-0343">GTPase activation</keyword>
<dbReference type="AlphaFoldDB" id="A0A139AYQ7"/>
<dbReference type="GO" id="GO:0005737">
    <property type="term" value="C:cytoplasm"/>
    <property type="evidence" value="ECO:0007669"/>
    <property type="project" value="TreeGrafter"/>
</dbReference>
<keyword evidence="9" id="KW-1185">Reference proteome</keyword>
<evidence type="ECO:0000256" key="4">
    <source>
        <dbReference type="ARBA" id="ARBA00022833"/>
    </source>
</evidence>
<reference evidence="8 9" key="1">
    <citation type="journal article" date="2015" name="Genome Biol. Evol.">
        <title>Phylogenomic analyses indicate that early fungi evolved digesting cell walls of algal ancestors of land plants.</title>
        <authorList>
            <person name="Chang Y."/>
            <person name="Wang S."/>
            <person name="Sekimoto S."/>
            <person name="Aerts A.L."/>
            <person name="Choi C."/>
            <person name="Clum A."/>
            <person name="LaButti K.M."/>
            <person name="Lindquist E.A."/>
            <person name="Yee Ngan C."/>
            <person name="Ohm R.A."/>
            <person name="Salamov A.A."/>
            <person name="Grigoriev I.V."/>
            <person name="Spatafora J.W."/>
            <person name="Berbee M.L."/>
        </authorList>
    </citation>
    <scope>NUCLEOTIDE SEQUENCE [LARGE SCALE GENOMIC DNA]</scope>
    <source>
        <strain evidence="8 9">JEL478</strain>
    </source>
</reference>
<evidence type="ECO:0000313" key="9">
    <source>
        <dbReference type="Proteomes" id="UP000070544"/>
    </source>
</evidence>
<dbReference type="InterPro" id="IPR001164">
    <property type="entry name" value="ArfGAP_dom"/>
</dbReference>
<dbReference type="PANTHER" id="PTHR45705:SF1">
    <property type="entry name" value="FI20236P1"/>
    <property type="match status" value="1"/>
</dbReference>
<dbReference type="SUPFAM" id="SSF57863">
    <property type="entry name" value="ArfGap/RecO-like zinc finger"/>
    <property type="match status" value="1"/>
</dbReference>
<dbReference type="GO" id="GO:0005096">
    <property type="term" value="F:GTPase activator activity"/>
    <property type="evidence" value="ECO:0007669"/>
    <property type="project" value="UniProtKB-KW"/>
</dbReference>
<organism evidence="8 9">
    <name type="scientific">Gonapodya prolifera (strain JEL478)</name>
    <name type="common">Monoblepharis prolifera</name>
    <dbReference type="NCBI Taxonomy" id="1344416"/>
    <lineage>
        <taxon>Eukaryota</taxon>
        <taxon>Fungi</taxon>
        <taxon>Fungi incertae sedis</taxon>
        <taxon>Chytridiomycota</taxon>
        <taxon>Chytridiomycota incertae sedis</taxon>
        <taxon>Monoblepharidomycetes</taxon>
        <taxon>Monoblepharidales</taxon>
        <taxon>Gonapodyaceae</taxon>
        <taxon>Gonapodya</taxon>
    </lineage>
</organism>
<dbReference type="OMA" id="DVFGDIW"/>
<dbReference type="Pfam" id="PF01412">
    <property type="entry name" value="ArfGap"/>
    <property type="match status" value="1"/>
</dbReference>
<dbReference type="PRINTS" id="PR00405">
    <property type="entry name" value="REVINTRACTNG"/>
</dbReference>
<dbReference type="CDD" id="cd08839">
    <property type="entry name" value="ArfGap_SMAP"/>
    <property type="match status" value="1"/>
</dbReference>
<evidence type="ECO:0000256" key="3">
    <source>
        <dbReference type="ARBA" id="ARBA00022771"/>
    </source>
</evidence>
<feature type="region of interest" description="Disordered" evidence="6">
    <location>
        <begin position="125"/>
        <end position="156"/>
    </location>
</feature>
<dbReference type="STRING" id="1344416.A0A139AYQ7"/>
<dbReference type="EMBL" id="KQ965732">
    <property type="protein sequence ID" value="KXS21847.1"/>
    <property type="molecule type" value="Genomic_DNA"/>
</dbReference>
<evidence type="ECO:0000256" key="5">
    <source>
        <dbReference type="PROSITE-ProRule" id="PRU00288"/>
    </source>
</evidence>
<evidence type="ECO:0000256" key="6">
    <source>
        <dbReference type="SAM" id="MobiDB-lite"/>
    </source>
</evidence>